<dbReference type="Gene3D" id="3.30.70.270">
    <property type="match status" value="1"/>
</dbReference>
<sequence>MSKVFGICSQGHYTDKCPTLEDNKQGVNSVGIQGAYQRKPEPYWRPEQPSQQYGNQGNYQGRPMNFQRSNFQSSQAVTIEIQQIKEAMEMMRKQISQLASDMSDLKTQGQQRIPSQPKEALSKAIKPPSFREKKDRAKEAKKELEVINNKEVQPSLKTDRPSNSSTEKQDIVLIHRTKVGSILQRKGETFSQFWQRFKKLCVANPHHGYDHRRLAQHFYQGLRASDRLAVDTLIYIPLFDHSTVDIYEVLENFAQMMTNVPKEAAKGHSPAKPVPHNPACPATTQPSTSHGRPTPALATPSRTTPATAVSPAQPCQATAAPPVPHARPMLLHRPRHARHCPLNPHTMPGIEVDEEKIKAIKEWLTPTNVGQVRSFHGLAGFCRRFVKDFSTLTAPITSVMKKNAPFKWGKEQQEAFETLKEKLTNAPWLVLLNFNNTFEIECDASGVGIGAVLITLQTWQHYLSPKEFVIHMDHESLKYLRGQQKLNKRHAKWSEFIESFPYVVQYKQGKENVVADALSRRYVLLSMLDSKFLGFEFIKELYASDVYFGGLMGHFGVDRTYEILHEHFFWPKMRYDVGKHVTSCIVCLQAKSTSKPHGLYTPLPIPHEPWTHISMDFVLGLPRSRRVMQIFGQILFKGEGMMRQGLIMVLKNTMETMEIMERMFKECKEAWTSLKERMESQRWIRRWKDLDVRHLTVKTLPRPLNLKVTKNLCSFYLLPEKVPQYQHLFSVEADRLVYIVFIFRVNLPFSIHYVLKMSGFRKFGHAAAYTQVQKYTEAVRDCLKSIEIGPNYCKAYSRLGLVHYAQGNYVDAVEKGFKKGGSEILYMLYTMILFTEK</sequence>
<feature type="domain" description="Reverse transcriptase/retrotransposon-derived protein RNase H-like" evidence="2">
    <location>
        <begin position="408"/>
        <end position="458"/>
    </location>
</feature>
<dbReference type="InterPro" id="IPR041577">
    <property type="entry name" value="RT_RNaseH_2"/>
</dbReference>
<protein>
    <submittedName>
        <fullName evidence="4">Tetratricopeptide-like helical</fullName>
    </submittedName>
</protein>
<dbReference type="InterPro" id="IPR043502">
    <property type="entry name" value="DNA/RNA_pol_sf"/>
</dbReference>
<dbReference type="Pfam" id="PF17919">
    <property type="entry name" value="RT_RNaseH_2"/>
    <property type="match status" value="1"/>
</dbReference>
<keyword evidence="5" id="KW-1185">Reference proteome</keyword>
<dbReference type="AlphaFoldDB" id="A0A1R3G0V2"/>
<feature type="compositionally biased region" description="Polar residues" evidence="1">
    <location>
        <begin position="282"/>
        <end position="291"/>
    </location>
</feature>
<gene>
    <name evidence="4" type="ORF">CCACVL1_29639</name>
</gene>
<dbReference type="SUPFAM" id="SSF56672">
    <property type="entry name" value="DNA/RNA polymerases"/>
    <property type="match status" value="1"/>
</dbReference>
<dbReference type="InterPro" id="IPR011990">
    <property type="entry name" value="TPR-like_helical_dom_sf"/>
</dbReference>
<dbReference type="EMBL" id="AWWV01015717">
    <property type="protein sequence ID" value="OMO51716.1"/>
    <property type="molecule type" value="Genomic_DNA"/>
</dbReference>
<feature type="region of interest" description="Disordered" evidence="1">
    <location>
        <begin position="264"/>
        <end position="324"/>
    </location>
</feature>
<name>A0A1R3G0V2_COCAP</name>
<dbReference type="PANTHER" id="PTHR35046">
    <property type="entry name" value="ZINC KNUCKLE (CCHC-TYPE) FAMILY PROTEIN"/>
    <property type="match status" value="1"/>
</dbReference>
<dbReference type="InterPro" id="IPR043128">
    <property type="entry name" value="Rev_trsase/Diguanyl_cyclase"/>
</dbReference>
<dbReference type="PANTHER" id="PTHR35046:SF9">
    <property type="entry name" value="RNA-DIRECTED DNA POLYMERASE"/>
    <property type="match status" value="1"/>
</dbReference>
<organism evidence="4 5">
    <name type="scientific">Corchorus capsularis</name>
    <name type="common">Jute</name>
    <dbReference type="NCBI Taxonomy" id="210143"/>
    <lineage>
        <taxon>Eukaryota</taxon>
        <taxon>Viridiplantae</taxon>
        <taxon>Streptophyta</taxon>
        <taxon>Embryophyta</taxon>
        <taxon>Tracheophyta</taxon>
        <taxon>Spermatophyta</taxon>
        <taxon>Magnoliopsida</taxon>
        <taxon>eudicotyledons</taxon>
        <taxon>Gunneridae</taxon>
        <taxon>Pentapetalae</taxon>
        <taxon>rosids</taxon>
        <taxon>malvids</taxon>
        <taxon>Malvales</taxon>
        <taxon>Malvaceae</taxon>
        <taxon>Grewioideae</taxon>
        <taxon>Apeibeae</taxon>
        <taxon>Corchorus</taxon>
    </lineage>
</organism>
<dbReference type="OrthoDB" id="1933708at2759"/>
<feature type="compositionally biased region" description="Low complexity" evidence="1">
    <location>
        <begin position="311"/>
        <end position="320"/>
    </location>
</feature>
<dbReference type="Proteomes" id="UP000188268">
    <property type="component" value="Unassembled WGS sequence"/>
</dbReference>
<dbReference type="Gene3D" id="1.10.340.70">
    <property type="match status" value="1"/>
</dbReference>
<dbReference type="Gene3D" id="1.25.40.10">
    <property type="entry name" value="Tetratricopeptide repeat domain"/>
    <property type="match status" value="1"/>
</dbReference>
<dbReference type="STRING" id="210143.A0A1R3G0V2"/>
<feature type="domain" description="Integrase zinc-binding" evidence="3">
    <location>
        <begin position="551"/>
        <end position="592"/>
    </location>
</feature>
<accession>A0A1R3G0V2</accession>
<evidence type="ECO:0000313" key="4">
    <source>
        <dbReference type="EMBL" id="OMO51716.1"/>
    </source>
</evidence>
<evidence type="ECO:0000256" key="1">
    <source>
        <dbReference type="SAM" id="MobiDB-lite"/>
    </source>
</evidence>
<dbReference type="Gramene" id="OMO51716">
    <property type="protein sequence ID" value="OMO51716"/>
    <property type="gene ID" value="CCACVL1_29639"/>
</dbReference>
<dbReference type="Pfam" id="PF17921">
    <property type="entry name" value="Integrase_H2C2"/>
    <property type="match status" value="1"/>
</dbReference>
<proteinExistence type="predicted"/>
<dbReference type="InterPro" id="IPR041588">
    <property type="entry name" value="Integrase_H2C2"/>
</dbReference>
<feature type="region of interest" description="Disordered" evidence="1">
    <location>
        <begin position="108"/>
        <end position="167"/>
    </location>
</feature>
<feature type="compositionally biased region" description="Basic and acidic residues" evidence="1">
    <location>
        <begin position="129"/>
        <end position="145"/>
    </location>
</feature>
<dbReference type="FunFam" id="3.30.70.270:FF:000026">
    <property type="entry name" value="Transposon Ty3-G Gag-Pol polyprotein"/>
    <property type="match status" value="1"/>
</dbReference>
<dbReference type="CDD" id="cd09274">
    <property type="entry name" value="RNase_HI_RT_Ty3"/>
    <property type="match status" value="1"/>
</dbReference>
<evidence type="ECO:0000313" key="5">
    <source>
        <dbReference type="Proteomes" id="UP000188268"/>
    </source>
</evidence>
<reference evidence="4 5" key="1">
    <citation type="submission" date="2013-09" db="EMBL/GenBank/DDBJ databases">
        <title>Corchorus capsularis genome sequencing.</title>
        <authorList>
            <person name="Alam M."/>
            <person name="Haque M.S."/>
            <person name="Islam M.S."/>
            <person name="Emdad E.M."/>
            <person name="Islam M.M."/>
            <person name="Ahmed B."/>
            <person name="Halim A."/>
            <person name="Hossen Q.M.M."/>
            <person name="Hossain M.Z."/>
            <person name="Ahmed R."/>
            <person name="Khan M.M."/>
            <person name="Islam R."/>
            <person name="Rashid M.M."/>
            <person name="Khan S.A."/>
            <person name="Rahman M.S."/>
            <person name="Alam M."/>
        </authorList>
    </citation>
    <scope>NUCLEOTIDE SEQUENCE [LARGE SCALE GENOMIC DNA]</scope>
    <source>
        <strain evidence="5">cv. CVL-1</strain>
        <tissue evidence="4">Whole seedling</tissue>
    </source>
</reference>
<evidence type="ECO:0000259" key="3">
    <source>
        <dbReference type="Pfam" id="PF17921"/>
    </source>
</evidence>
<feature type="compositionally biased region" description="Polar residues" evidence="1">
    <location>
        <begin position="150"/>
        <end position="166"/>
    </location>
</feature>
<comment type="caution">
    <text evidence="4">The sequence shown here is derived from an EMBL/GenBank/DDBJ whole genome shotgun (WGS) entry which is preliminary data.</text>
</comment>
<evidence type="ECO:0000259" key="2">
    <source>
        <dbReference type="Pfam" id="PF17919"/>
    </source>
</evidence>
<dbReference type="SUPFAM" id="SSF48452">
    <property type="entry name" value="TPR-like"/>
    <property type="match status" value="1"/>
</dbReference>